<accession>A0A382E2F9</accession>
<gene>
    <name evidence="1" type="ORF">METZ01_LOCUS197810</name>
</gene>
<protein>
    <submittedName>
        <fullName evidence="1">Uncharacterized protein</fullName>
    </submittedName>
</protein>
<sequence>TWTGIPLFKVAVEKFSEKRRSESKMQGPLIGQRYQNLTALWYLFTL</sequence>
<dbReference type="EMBL" id="UINC01042385">
    <property type="protein sequence ID" value="SVB44956.1"/>
    <property type="molecule type" value="Genomic_DNA"/>
</dbReference>
<feature type="non-terminal residue" evidence="1">
    <location>
        <position position="1"/>
    </location>
</feature>
<evidence type="ECO:0000313" key="1">
    <source>
        <dbReference type="EMBL" id="SVB44956.1"/>
    </source>
</evidence>
<dbReference type="AlphaFoldDB" id="A0A382E2F9"/>
<organism evidence="1">
    <name type="scientific">marine metagenome</name>
    <dbReference type="NCBI Taxonomy" id="408172"/>
    <lineage>
        <taxon>unclassified sequences</taxon>
        <taxon>metagenomes</taxon>
        <taxon>ecological metagenomes</taxon>
    </lineage>
</organism>
<proteinExistence type="predicted"/>
<name>A0A382E2F9_9ZZZZ</name>
<reference evidence="1" key="1">
    <citation type="submission" date="2018-05" db="EMBL/GenBank/DDBJ databases">
        <authorList>
            <person name="Lanie J.A."/>
            <person name="Ng W.-L."/>
            <person name="Kazmierczak K.M."/>
            <person name="Andrzejewski T.M."/>
            <person name="Davidsen T.M."/>
            <person name="Wayne K.J."/>
            <person name="Tettelin H."/>
            <person name="Glass J.I."/>
            <person name="Rusch D."/>
            <person name="Podicherti R."/>
            <person name="Tsui H.-C.T."/>
            <person name="Winkler M.E."/>
        </authorList>
    </citation>
    <scope>NUCLEOTIDE SEQUENCE</scope>
</reference>